<accession>A0A0D0GLW7</accession>
<evidence type="ECO:0000313" key="10">
    <source>
        <dbReference type="Proteomes" id="UP000032049"/>
    </source>
</evidence>
<keyword evidence="10" id="KW-1185">Reference proteome</keyword>
<dbReference type="GO" id="GO:0004560">
    <property type="term" value="F:alpha-L-fucosidase activity"/>
    <property type="evidence" value="ECO:0007669"/>
    <property type="project" value="InterPro"/>
</dbReference>
<feature type="domain" description="Glycoside hydrolase family 29 N-terminal" evidence="8">
    <location>
        <begin position="26"/>
        <end position="351"/>
    </location>
</feature>
<dbReference type="InterPro" id="IPR017853">
    <property type="entry name" value="GH"/>
</dbReference>
<evidence type="ECO:0000259" key="8">
    <source>
        <dbReference type="Pfam" id="PF01120"/>
    </source>
</evidence>
<comment type="function">
    <text evidence="1">Alpha-L-fucosidase is responsible for hydrolyzing the alpha-1,6-linked fucose joined to the reducing-end N-acetylglucosamine of the carbohydrate moieties of glycoproteins.</text>
</comment>
<evidence type="ECO:0000256" key="1">
    <source>
        <dbReference type="ARBA" id="ARBA00004071"/>
    </source>
</evidence>
<dbReference type="PIRSF" id="PIRSF001092">
    <property type="entry name" value="Alpha-L-fucosidase"/>
    <property type="match status" value="1"/>
</dbReference>
<evidence type="ECO:0000256" key="2">
    <source>
        <dbReference type="ARBA" id="ARBA00007951"/>
    </source>
</evidence>
<gene>
    <name evidence="9" type="ORF">TH53_21060</name>
</gene>
<dbReference type="PRINTS" id="PR00741">
    <property type="entry name" value="GLHYDRLASE29"/>
</dbReference>
<evidence type="ECO:0000256" key="4">
    <source>
        <dbReference type="ARBA" id="ARBA00022729"/>
    </source>
</evidence>
<dbReference type="Proteomes" id="UP000032049">
    <property type="component" value="Unassembled WGS sequence"/>
</dbReference>
<comment type="caution">
    <text evidence="9">The sequence shown here is derived from an EMBL/GenBank/DDBJ whole genome shotgun (WGS) entry which is preliminary data.</text>
</comment>
<dbReference type="Pfam" id="PF01120">
    <property type="entry name" value="Alpha_L_fucos"/>
    <property type="match status" value="1"/>
</dbReference>
<dbReference type="AlphaFoldDB" id="A0A0D0GLW7"/>
<organism evidence="9 10">
    <name type="scientific">Pedobacter lusitanus</name>
    <dbReference type="NCBI Taxonomy" id="1503925"/>
    <lineage>
        <taxon>Bacteria</taxon>
        <taxon>Pseudomonadati</taxon>
        <taxon>Bacteroidota</taxon>
        <taxon>Sphingobacteriia</taxon>
        <taxon>Sphingobacteriales</taxon>
        <taxon>Sphingobacteriaceae</taxon>
        <taxon>Pedobacter</taxon>
    </lineage>
</organism>
<dbReference type="SUPFAM" id="SSF51445">
    <property type="entry name" value="(Trans)glycosidases"/>
    <property type="match status" value="1"/>
</dbReference>
<dbReference type="EMBL" id="JXRA01000103">
    <property type="protein sequence ID" value="KIO75376.1"/>
    <property type="molecule type" value="Genomic_DNA"/>
</dbReference>
<comment type="similarity">
    <text evidence="2">Belongs to the glycosyl hydrolase 29 family.</text>
</comment>
<evidence type="ECO:0000256" key="6">
    <source>
        <dbReference type="ARBA" id="ARBA00023295"/>
    </source>
</evidence>
<dbReference type="GO" id="GO:0016139">
    <property type="term" value="P:glycoside catabolic process"/>
    <property type="evidence" value="ECO:0007669"/>
    <property type="project" value="TreeGrafter"/>
</dbReference>
<protein>
    <recommendedName>
        <fullName evidence="3">alpha-L-fucosidase</fullName>
        <ecNumber evidence="3">3.2.1.51</ecNumber>
    </recommendedName>
</protein>
<dbReference type="EC" id="3.2.1.51" evidence="3"/>
<dbReference type="PANTHER" id="PTHR10030">
    <property type="entry name" value="ALPHA-L-FUCOSIDASE"/>
    <property type="match status" value="1"/>
</dbReference>
<evidence type="ECO:0000256" key="7">
    <source>
        <dbReference type="SAM" id="SignalP"/>
    </source>
</evidence>
<evidence type="ECO:0000256" key="5">
    <source>
        <dbReference type="ARBA" id="ARBA00022801"/>
    </source>
</evidence>
<keyword evidence="6" id="KW-0326">Glycosidase</keyword>
<dbReference type="InterPro" id="IPR057739">
    <property type="entry name" value="Glyco_hydro_29_N"/>
</dbReference>
<name>A0A0D0GLW7_9SPHI</name>
<evidence type="ECO:0000313" key="9">
    <source>
        <dbReference type="EMBL" id="KIO75376.1"/>
    </source>
</evidence>
<dbReference type="InterPro" id="IPR016286">
    <property type="entry name" value="FUC_metazoa-typ"/>
</dbReference>
<reference evidence="9 10" key="1">
    <citation type="submission" date="2015-01" db="EMBL/GenBank/DDBJ databases">
        <title>Draft genome sequence of Pedobacter sp. NL19 isolated from sludge of an effluent treatment pond in an abandoned uranium mine.</title>
        <authorList>
            <person name="Santos T."/>
            <person name="Caetano T."/>
            <person name="Covas C."/>
            <person name="Cruz A."/>
            <person name="Mendo S."/>
        </authorList>
    </citation>
    <scope>NUCLEOTIDE SEQUENCE [LARGE SCALE GENOMIC DNA]</scope>
    <source>
        <strain evidence="9 10">NL19</strain>
    </source>
</reference>
<dbReference type="GO" id="GO:0005764">
    <property type="term" value="C:lysosome"/>
    <property type="evidence" value="ECO:0007669"/>
    <property type="project" value="TreeGrafter"/>
</dbReference>
<dbReference type="OrthoDB" id="107551at2"/>
<evidence type="ECO:0000256" key="3">
    <source>
        <dbReference type="ARBA" id="ARBA00012662"/>
    </source>
</evidence>
<dbReference type="STRING" id="1503925.TH53_21060"/>
<feature type="signal peptide" evidence="7">
    <location>
        <begin position="1"/>
        <end position="20"/>
    </location>
</feature>
<dbReference type="Gene3D" id="3.20.20.80">
    <property type="entry name" value="Glycosidases"/>
    <property type="match status" value="1"/>
</dbReference>
<feature type="chain" id="PRO_5002211038" description="alpha-L-fucosidase" evidence="7">
    <location>
        <begin position="21"/>
        <end position="449"/>
    </location>
</feature>
<dbReference type="InterPro" id="IPR000933">
    <property type="entry name" value="Glyco_hydro_29"/>
</dbReference>
<proteinExistence type="inferred from homology"/>
<dbReference type="GO" id="GO:0006004">
    <property type="term" value="P:fucose metabolic process"/>
    <property type="evidence" value="ECO:0007669"/>
    <property type="project" value="InterPro"/>
</dbReference>
<keyword evidence="4 7" id="KW-0732">Signal</keyword>
<dbReference type="SMART" id="SM00812">
    <property type="entry name" value="Alpha_L_fucos"/>
    <property type="match status" value="1"/>
</dbReference>
<dbReference type="PANTHER" id="PTHR10030:SF37">
    <property type="entry name" value="ALPHA-L-FUCOSIDASE-RELATED"/>
    <property type="match status" value="1"/>
</dbReference>
<dbReference type="RefSeq" id="WP_041885217.1">
    <property type="nucleotide sequence ID" value="NZ_CP157278.1"/>
</dbReference>
<keyword evidence="5" id="KW-0378">Hydrolase</keyword>
<sequence>MLKRTTATLCLMLIFLSGLKAQNPNNDRAKWFKEAKFGMMVHWGLYSILGGSYNGHTLPDSTLKHAEGWYAEWAQQRLEVPAKEYQALVKQFNPVNFDADQWIFEAKNAGMKYFVITAKHHDGFALWDSKVSTYDIGSTPYKKDILGDLAKACKKYGVKLGFYYSHCEDWEHPGGATPEWLPRKTDAEFEQYWTQKCLPQISELIHNYNPDLFWFDTWGDEQEKTFISDKRRDQLIALIRKESPKCLINGRISYLNPGDDIDFLEMMDNTYPEKLQTRPWQTAATMVNSWGWHAKDYNWKPANQMLGYLIGNVAKGGNYLLNIGPKPNGEIPAAAIQRLREMGGWLTANGEAVYGTAHVNTPAIKDVYLTQKTTANGEKYVFASIVKPLNTASLVLPFPASAIQTCKLLESDMPISFSEAENNQVSLLLPKNITAPCSGIQVIKILMKN</sequence>